<keyword evidence="2" id="KW-0677">Repeat</keyword>
<evidence type="ECO:0000313" key="5">
    <source>
        <dbReference type="EMBL" id="VVB05426.1"/>
    </source>
</evidence>
<name>A0A565BVN9_9BRAS</name>
<keyword evidence="1" id="KW-0853">WD repeat</keyword>
<evidence type="ECO:0000256" key="3">
    <source>
        <dbReference type="ARBA" id="ARBA00023015"/>
    </source>
</evidence>
<evidence type="ECO:0000313" key="6">
    <source>
        <dbReference type="Proteomes" id="UP000489600"/>
    </source>
</evidence>
<gene>
    <name evidence="5" type="ORF">ANE_LOCUS15870</name>
</gene>
<accession>A0A565BVN9</accession>
<dbReference type="InterPro" id="IPR051243">
    <property type="entry name" value="PcG_WD-repeat"/>
</dbReference>
<comment type="caution">
    <text evidence="5">The sequence shown here is derived from an EMBL/GenBank/DDBJ whole genome shotgun (WGS) entry which is preliminary data.</text>
</comment>
<evidence type="ECO:0000256" key="4">
    <source>
        <dbReference type="ARBA" id="ARBA00023163"/>
    </source>
</evidence>
<dbReference type="Proteomes" id="UP000489600">
    <property type="component" value="Unassembled WGS sequence"/>
</dbReference>
<protein>
    <recommendedName>
        <fullName evidence="7">DUF295 domain-containing protein</fullName>
    </recommendedName>
</protein>
<evidence type="ECO:0000256" key="1">
    <source>
        <dbReference type="ARBA" id="ARBA00022574"/>
    </source>
</evidence>
<evidence type="ECO:0008006" key="7">
    <source>
        <dbReference type="Google" id="ProtNLM"/>
    </source>
</evidence>
<reference evidence="5" key="1">
    <citation type="submission" date="2019-07" db="EMBL/GenBank/DDBJ databases">
        <authorList>
            <person name="Dittberner H."/>
        </authorList>
    </citation>
    <scope>NUCLEOTIDE SEQUENCE [LARGE SCALE GENOMIC DNA]</scope>
</reference>
<keyword evidence="6" id="KW-1185">Reference proteome</keyword>
<dbReference type="InterPro" id="IPR015943">
    <property type="entry name" value="WD40/YVTN_repeat-like_dom_sf"/>
</dbReference>
<dbReference type="AlphaFoldDB" id="A0A565BVN9"/>
<proteinExistence type="predicted"/>
<organism evidence="5 6">
    <name type="scientific">Arabis nemorensis</name>
    <dbReference type="NCBI Taxonomy" id="586526"/>
    <lineage>
        <taxon>Eukaryota</taxon>
        <taxon>Viridiplantae</taxon>
        <taxon>Streptophyta</taxon>
        <taxon>Embryophyta</taxon>
        <taxon>Tracheophyta</taxon>
        <taxon>Spermatophyta</taxon>
        <taxon>Magnoliopsida</taxon>
        <taxon>eudicotyledons</taxon>
        <taxon>Gunneridae</taxon>
        <taxon>Pentapetalae</taxon>
        <taxon>rosids</taxon>
        <taxon>malvids</taxon>
        <taxon>Brassicales</taxon>
        <taxon>Brassicaceae</taxon>
        <taxon>Arabideae</taxon>
        <taxon>Arabis</taxon>
    </lineage>
</organism>
<dbReference type="EMBL" id="CABITT030000005">
    <property type="protein sequence ID" value="VVB05426.1"/>
    <property type="molecule type" value="Genomic_DNA"/>
</dbReference>
<dbReference type="InterPro" id="IPR036322">
    <property type="entry name" value="WD40_repeat_dom_sf"/>
</dbReference>
<dbReference type="Gene3D" id="2.130.10.10">
    <property type="entry name" value="YVTN repeat-like/Quinoprotein amine dehydrogenase"/>
    <property type="match status" value="1"/>
</dbReference>
<keyword evidence="4" id="KW-0804">Transcription</keyword>
<dbReference type="SUPFAM" id="SSF50978">
    <property type="entry name" value="WD40 repeat-like"/>
    <property type="match status" value="1"/>
</dbReference>
<dbReference type="PANTHER" id="PTHR10253">
    <property type="entry name" value="POLYCOMB PROTEIN"/>
    <property type="match status" value="1"/>
</dbReference>
<sequence length="337" mass="38387">MVNNNIPPVYERYQLPQIVGISAVAYNSFLANTENHNFALAGSARVYGFSVHPKSFEVDCDPNKFYSDEAANESFRVLCWGWVYHKRVRNGKTKVRNDFYILAGGVGHVIRVINSHNFTLHKTLDGHRDTVTDIRSYHNSDSLICSASTKFNPIPTPTQFCCVDFDWHDHYAILSCGQERGVRRFTLSKEAWRPRWLTYSSTRTKDMAVYGQVQTLDVNSNVKFFQCLDKAILTNCDNEDLVLFNYLRQGANENQRTRIATFPPTTSRFEPNFHDVVALGNDQGEITIQDFGFRRNVLFQFQDPPGLPIIATAISNNNSLVITINNQGQATIWGRRG</sequence>
<evidence type="ECO:0000256" key="2">
    <source>
        <dbReference type="ARBA" id="ARBA00022737"/>
    </source>
</evidence>
<keyword evidence="3" id="KW-0805">Transcription regulation</keyword>